<dbReference type="InterPro" id="IPR010708">
    <property type="entry name" value="5'(3')-deoxyribonucleotidase"/>
</dbReference>
<dbReference type="InterPro" id="IPR023214">
    <property type="entry name" value="HAD_sf"/>
</dbReference>
<dbReference type="EMBL" id="JFZA02000010">
    <property type="protein sequence ID" value="KFG90874.1"/>
    <property type="molecule type" value="Genomic_DNA"/>
</dbReference>
<dbReference type="Pfam" id="PF06941">
    <property type="entry name" value="NT5C"/>
    <property type="match status" value="1"/>
</dbReference>
<gene>
    <name evidence="3" type="ORF">BV98_001405</name>
</gene>
<dbReference type="Gene3D" id="3.40.50.1000">
    <property type="entry name" value="HAD superfamily/HAD-like"/>
    <property type="match status" value="1"/>
</dbReference>
<comment type="similarity">
    <text evidence="1">Belongs to the 5'(3')-deoxyribonucleotidase family.</text>
</comment>
<evidence type="ECO:0000256" key="2">
    <source>
        <dbReference type="PIRSR" id="PIRSR610708-1"/>
    </source>
</evidence>
<dbReference type="GO" id="GO:0008253">
    <property type="term" value="F:5'-nucleotidase activity"/>
    <property type="evidence" value="ECO:0007669"/>
    <property type="project" value="InterPro"/>
</dbReference>
<name>A0A086PBV6_SPHHM</name>
<comment type="caution">
    <text evidence="3">The sequence shown here is derived from an EMBL/GenBank/DDBJ whole genome shotgun (WGS) entry which is preliminary data.</text>
</comment>
<protein>
    <submittedName>
        <fullName evidence="3">Uncharacterized protein</fullName>
    </submittedName>
</protein>
<organism evidence="3 4">
    <name type="scientific">Sphingobium herbicidovorans (strain ATCC 700291 / DSM 11019 / CCUG 56400 / KCTC 2939 / LMG 18315 / NBRC 16415 / MH)</name>
    <name type="common">Sphingomonas herbicidovorans</name>
    <dbReference type="NCBI Taxonomy" id="1219045"/>
    <lineage>
        <taxon>Bacteria</taxon>
        <taxon>Pseudomonadati</taxon>
        <taxon>Pseudomonadota</taxon>
        <taxon>Alphaproteobacteria</taxon>
        <taxon>Sphingomonadales</taxon>
        <taxon>Sphingomonadaceae</taxon>
        <taxon>Sphingobium</taxon>
    </lineage>
</organism>
<dbReference type="GO" id="GO:0009264">
    <property type="term" value="P:deoxyribonucleotide catabolic process"/>
    <property type="evidence" value="ECO:0007669"/>
    <property type="project" value="InterPro"/>
</dbReference>
<keyword evidence="4" id="KW-1185">Reference proteome</keyword>
<feature type="active site" description="Proton donor" evidence="2">
    <location>
        <position position="8"/>
    </location>
</feature>
<dbReference type="PATRIC" id="fig|1219045.3.peg.1435"/>
<dbReference type="RefSeq" id="WP_037463955.1">
    <property type="nucleotide sequence ID" value="NZ_BCZD01000037.1"/>
</dbReference>
<evidence type="ECO:0000313" key="3">
    <source>
        <dbReference type="EMBL" id="KFG90874.1"/>
    </source>
</evidence>
<dbReference type="OrthoDB" id="1654944at2"/>
<evidence type="ECO:0000313" key="4">
    <source>
        <dbReference type="Proteomes" id="UP000024284"/>
    </source>
</evidence>
<dbReference type="InterPro" id="IPR036412">
    <property type="entry name" value="HAD-like_sf"/>
</dbReference>
<evidence type="ECO:0000256" key="1">
    <source>
        <dbReference type="ARBA" id="ARBA00009589"/>
    </source>
</evidence>
<sequence>MQLYLDCDGVLADFDRGATQILGMSPREFEKRRGIAAFWRELARHPDFYGTLPMMPDAMRLFKAVRHLDPVILTGLPRGKWAAPQKVRWAAEHFPGVRILTVMAVDKRHHAQEGDILVDDQMKHAHLWEGAGGIFVHHQDAGSTLDKLKALGVPVSDTDGVSP</sequence>
<dbReference type="Proteomes" id="UP000024284">
    <property type="component" value="Unassembled WGS sequence"/>
</dbReference>
<dbReference type="AlphaFoldDB" id="A0A086PBV6"/>
<dbReference type="STRING" id="76947.GCA_002080435_03942"/>
<dbReference type="eggNOG" id="ENOG5032TSM">
    <property type="taxonomic scope" value="Bacteria"/>
</dbReference>
<accession>A0A086PBV6</accession>
<proteinExistence type="inferred from homology"/>
<feature type="active site" description="Nucleophile" evidence="2">
    <location>
        <position position="6"/>
    </location>
</feature>
<reference evidence="3" key="1">
    <citation type="submission" date="2014-08" db="EMBL/GenBank/DDBJ databases">
        <title>Draft genome sequences of Sphingobium herbicidovorans.</title>
        <authorList>
            <person name="Gan H.M."/>
            <person name="Gan H.Y."/>
            <person name="Savka M.A."/>
        </authorList>
    </citation>
    <scope>NUCLEOTIDE SEQUENCE [LARGE SCALE GENOMIC DNA]</scope>
    <source>
        <strain evidence="3">NBRC 16415</strain>
    </source>
</reference>
<dbReference type="SUPFAM" id="SSF56784">
    <property type="entry name" value="HAD-like"/>
    <property type="match status" value="1"/>
</dbReference>